<keyword evidence="3" id="KW-0677">Repeat</keyword>
<name>A0AAE0GGZ7_9CHLO</name>
<dbReference type="Pfam" id="PF14580">
    <property type="entry name" value="LRR_9"/>
    <property type="match status" value="1"/>
</dbReference>
<feature type="region of interest" description="Disordered" evidence="6">
    <location>
        <begin position="220"/>
        <end position="239"/>
    </location>
</feature>
<proteinExistence type="predicted"/>
<dbReference type="EMBL" id="LGRX02005913">
    <property type="protein sequence ID" value="KAK3277785.1"/>
    <property type="molecule type" value="Genomic_DNA"/>
</dbReference>
<protein>
    <submittedName>
        <fullName evidence="7">Leucine-rich repeat-containing protein oda7, variant 2</fullName>
    </submittedName>
</protein>
<dbReference type="InterPro" id="IPR032675">
    <property type="entry name" value="LRR_dom_sf"/>
</dbReference>
<evidence type="ECO:0000313" key="7">
    <source>
        <dbReference type="EMBL" id="KAK3277785.1"/>
    </source>
</evidence>
<gene>
    <name evidence="7" type="ORF">CYMTET_14233</name>
</gene>
<dbReference type="Gene3D" id="3.80.10.10">
    <property type="entry name" value="Ribonuclease Inhibitor"/>
    <property type="match status" value="2"/>
</dbReference>
<evidence type="ECO:0000256" key="2">
    <source>
        <dbReference type="ARBA" id="ARBA00022614"/>
    </source>
</evidence>
<evidence type="ECO:0000313" key="8">
    <source>
        <dbReference type="Proteomes" id="UP001190700"/>
    </source>
</evidence>
<keyword evidence="2" id="KW-0433">Leucine-rich repeat</keyword>
<feature type="compositionally biased region" description="Polar residues" evidence="6">
    <location>
        <begin position="407"/>
        <end position="417"/>
    </location>
</feature>
<feature type="region of interest" description="Disordered" evidence="6">
    <location>
        <begin position="304"/>
        <end position="355"/>
    </location>
</feature>
<keyword evidence="4" id="KW-0969">Cilium</keyword>
<evidence type="ECO:0000256" key="1">
    <source>
        <dbReference type="ARBA" id="ARBA00004430"/>
    </source>
</evidence>
<dbReference type="SUPFAM" id="SSF52075">
    <property type="entry name" value="Outer arm dynein light chain 1"/>
    <property type="match status" value="1"/>
</dbReference>
<sequence>MATMTKKWLKQHCIEKKLYRSPPLNDKLYLHFQGFMEIDNLEEYTGLVALFLEGNAIESLAPLEHNTMLRCLYAQQNCITEIDLPSSLTELATLNLSNNNISQLENLGQLTSLHTLQLANNRLKSVEAVSHLKDCPSIGVLDLSNNHIEDGEPEELLEIFKSMPNLGVLYMQGNPIVSRFSFYRKTLISNLPKLGYLDDRPVFENERLCAEAWKRGGLEEERAERGRISQRKADDDERQANFMREMRLKGESKQKEIWEQRKQLLAQHGIHIENLDEDVECSEPDEDEPEPFELVAARKKLAEYSARPGEEEPPELTAARKDVTSKGKSRQGAWQPITGSDVEGKENDSASAPQFAQPEVVDAFLTAHAKVPSITEINARVQNMETSAAIPQSHDKEEDEDIESIPLTKTISESTPLKNKIQEIDDSSSGTKWAHKRQDEEVQSLQTHSVELCNEDELDELD</sequence>
<dbReference type="SMART" id="SM00365">
    <property type="entry name" value="LRR_SD22"/>
    <property type="match status" value="4"/>
</dbReference>
<reference evidence="7 8" key="1">
    <citation type="journal article" date="2015" name="Genome Biol. Evol.">
        <title>Comparative Genomics of a Bacterivorous Green Alga Reveals Evolutionary Causalities and Consequences of Phago-Mixotrophic Mode of Nutrition.</title>
        <authorList>
            <person name="Burns J.A."/>
            <person name="Paasch A."/>
            <person name="Narechania A."/>
            <person name="Kim E."/>
        </authorList>
    </citation>
    <scope>NUCLEOTIDE SEQUENCE [LARGE SCALE GENOMIC DNA]</scope>
    <source>
        <strain evidence="7 8">PLY_AMNH</strain>
    </source>
</reference>
<dbReference type="PANTHER" id="PTHR45973:SF9">
    <property type="entry name" value="LEUCINE-RICH REPEAT-CONTAINING PROTEIN 46"/>
    <property type="match status" value="1"/>
</dbReference>
<comment type="caution">
    <text evidence="7">The sequence shown here is derived from an EMBL/GenBank/DDBJ whole genome shotgun (WGS) entry which is preliminary data.</text>
</comment>
<dbReference type="PANTHER" id="PTHR45973">
    <property type="entry name" value="PROTEIN PHOSPHATASE 1 REGULATORY SUBUNIT SDS22-RELATED"/>
    <property type="match status" value="1"/>
</dbReference>
<evidence type="ECO:0000256" key="3">
    <source>
        <dbReference type="ARBA" id="ARBA00022737"/>
    </source>
</evidence>
<dbReference type="AlphaFoldDB" id="A0AAE0GGZ7"/>
<evidence type="ECO:0000256" key="4">
    <source>
        <dbReference type="ARBA" id="ARBA00023069"/>
    </source>
</evidence>
<comment type="subcellular location">
    <subcellularLocation>
        <location evidence="1">Cytoplasm</location>
        <location evidence="1">Cytoskeleton</location>
        <location evidence="1">Cilium axoneme</location>
    </subcellularLocation>
</comment>
<dbReference type="InterPro" id="IPR001611">
    <property type="entry name" value="Leu-rich_rpt"/>
</dbReference>
<accession>A0AAE0GGZ7</accession>
<dbReference type="InterPro" id="IPR050576">
    <property type="entry name" value="Cilia_flagella_integrity"/>
</dbReference>
<dbReference type="Proteomes" id="UP001190700">
    <property type="component" value="Unassembled WGS sequence"/>
</dbReference>
<dbReference type="PROSITE" id="PS51450">
    <property type="entry name" value="LRR"/>
    <property type="match status" value="3"/>
</dbReference>
<evidence type="ECO:0000256" key="6">
    <source>
        <dbReference type="SAM" id="MobiDB-lite"/>
    </source>
</evidence>
<organism evidence="7 8">
    <name type="scientific">Cymbomonas tetramitiformis</name>
    <dbReference type="NCBI Taxonomy" id="36881"/>
    <lineage>
        <taxon>Eukaryota</taxon>
        <taxon>Viridiplantae</taxon>
        <taxon>Chlorophyta</taxon>
        <taxon>Pyramimonadophyceae</taxon>
        <taxon>Pyramimonadales</taxon>
        <taxon>Pyramimonadaceae</taxon>
        <taxon>Cymbomonas</taxon>
    </lineage>
</organism>
<keyword evidence="5" id="KW-0966">Cell projection</keyword>
<evidence type="ECO:0000256" key="5">
    <source>
        <dbReference type="ARBA" id="ARBA00023273"/>
    </source>
</evidence>
<feature type="compositionally biased region" description="Acidic residues" evidence="6">
    <location>
        <begin position="453"/>
        <end position="462"/>
    </location>
</feature>
<feature type="region of interest" description="Disordered" evidence="6">
    <location>
        <begin position="385"/>
        <end position="462"/>
    </location>
</feature>
<keyword evidence="8" id="KW-1185">Reference proteome</keyword>
<dbReference type="GO" id="GO:0005930">
    <property type="term" value="C:axoneme"/>
    <property type="evidence" value="ECO:0007669"/>
    <property type="project" value="UniProtKB-SubCell"/>
</dbReference>